<dbReference type="PANTHER" id="PTHR46309">
    <property type="entry name" value="PHD FINGER PROTEIN 12"/>
    <property type="match status" value="1"/>
</dbReference>
<dbReference type="GO" id="GO:0003714">
    <property type="term" value="F:transcription corepressor activity"/>
    <property type="evidence" value="ECO:0007669"/>
    <property type="project" value="InterPro"/>
</dbReference>
<organism evidence="7 9">
    <name type="scientific">Dracunculus medinensis</name>
    <name type="common">Guinea worm</name>
    <dbReference type="NCBI Taxonomy" id="318479"/>
    <lineage>
        <taxon>Eukaryota</taxon>
        <taxon>Metazoa</taxon>
        <taxon>Ecdysozoa</taxon>
        <taxon>Nematoda</taxon>
        <taxon>Chromadorea</taxon>
        <taxon>Rhabditida</taxon>
        <taxon>Spirurina</taxon>
        <taxon>Dracunculoidea</taxon>
        <taxon>Dracunculidae</taxon>
        <taxon>Dracunculus</taxon>
    </lineage>
</organism>
<protein>
    <submittedName>
        <fullName evidence="9">PHD-type domain-containing protein</fullName>
    </submittedName>
</protein>
<dbReference type="SMART" id="SM00249">
    <property type="entry name" value="PHD"/>
    <property type="match status" value="2"/>
</dbReference>
<evidence type="ECO:0000313" key="8">
    <source>
        <dbReference type="Proteomes" id="UP000274756"/>
    </source>
</evidence>
<sequence length="594" mass="67385">MVSGGEKSILEKIEALIAPPSGRVKKLPPWKPPSRWKSLNSQHCSSCKEGGELLCCDRCPASFHLMCHQPPIDKKDIPSGKWLCNRCHYEVMDKTASYKRDASLNESARNDAALSRLIESCGSKHPLAVLADAALVLNAQRFSLPPNIDSDNFQLPYDEAQPNHWVPSIKSVCHICCTSKDSCPLIQCDFCPLLYHLDCLTPPLTVPPKDKWMCSAHLENFIDRKLLSSLSLSERKYLWKKYARQPVDEYIVKMTFLKKISDEHRERGTSSPSDITEGRLVVPRAVKELYEKRWRSYRNPDHPTLADQEEWVESILRMHKNVKQICEQLKCGVAKSCTSKVVDKLEFEQNANSEIDSTKSDQRSFGKIQNVNSEEITYESDKWLSQTLPGNAFYISRFFDSAVNDPIKVKLKRIRDRCIDLLSDATKNKDDCVIAAFALQRIDELIKSNFYEMSRPKKLKFDECTFRSRYPVLAVLKGDKVDAIPIQKTSVTMGNSSECDIDLQRFPSSCTGILSYHANLMFDRATQKFELILKHGALARVDGIYYSINGRPAPNPCILCAADMQEMMRGSVALRHGSIIDIGCCRLIFASFFS</sequence>
<gene>
    <name evidence="6" type="ORF">DME_LOCUS5006</name>
</gene>
<keyword evidence="3" id="KW-0862">Zinc</keyword>
<reference evidence="6 8" key="2">
    <citation type="submission" date="2018-11" db="EMBL/GenBank/DDBJ databases">
        <authorList>
            <consortium name="Pathogen Informatics"/>
        </authorList>
    </citation>
    <scope>NUCLEOTIDE SEQUENCE [LARGE SCALE GENOMIC DNA]</scope>
</reference>
<evidence type="ECO:0000259" key="5">
    <source>
        <dbReference type="PROSITE" id="PS50016"/>
    </source>
</evidence>
<dbReference type="InterPro" id="IPR013083">
    <property type="entry name" value="Znf_RING/FYVE/PHD"/>
</dbReference>
<name>A0A0N4U1Y1_DRAME</name>
<dbReference type="GO" id="GO:0070822">
    <property type="term" value="C:Sin3-type complex"/>
    <property type="evidence" value="ECO:0007669"/>
    <property type="project" value="TreeGrafter"/>
</dbReference>
<keyword evidence="1" id="KW-0479">Metal-binding</keyword>
<evidence type="ECO:0000256" key="4">
    <source>
        <dbReference type="PROSITE-ProRule" id="PRU00146"/>
    </source>
</evidence>
<dbReference type="SUPFAM" id="SSF57903">
    <property type="entry name" value="FYVE/PHD zinc finger"/>
    <property type="match status" value="2"/>
</dbReference>
<evidence type="ECO:0000313" key="6">
    <source>
        <dbReference type="EMBL" id="VDN55033.1"/>
    </source>
</evidence>
<evidence type="ECO:0000313" key="9">
    <source>
        <dbReference type="WBParaSite" id="DME_0000064601-mRNA-1"/>
    </source>
</evidence>
<dbReference type="InterPro" id="IPR011011">
    <property type="entry name" value="Znf_FYVE_PHD"/>
</dbReference>
<dbReference type="CDD" id="cd15533">
    <property type="entry name" value="PHD1_PHF12"/>
    <property type="match status" value="1"/>
</dbReference>
<reference evidence="9" key="1">
    <citation type="submission" date="2017-02" db="UniProtKB">
        <authorList>
            <consortium name="WormBaseParasite"/>
        </authorList>
    </citation>
    <scope>IDENTIFICATION</scope>
</reference>
<dbReference type="GO" id="GO:0008270">
    <property type="term" value="F:zinc ion binding"/>
    <property type="evidence" value="ECO:0007669"/>
    <property type="project" value="UniProtKB-KW"/>
</dbReference>
<proteinExistence type="predicted"/>
<dbReference type="InterPro" id="IPR042163">
    <property type="entry name" value="PHF12"/>
</dbReference>
<dbReference type="STRING" id="318479.A0A0N4U1Y1"/>
<dbReference type="Pfam" id="PF00628">
    <property type="entry name" value="PHD"/>
    <property type="match status" value="2"/>
</dbReference>
<dbReference type="WBParaSite" id="DME_0000064601-mRNA-1">
    <property type="protein sequence ID" value="DME_0000064601-mRNA-1"/>
    <property type="gene ID" value="DME_0000064601"/>
</dbReference>
<dbReference type="InterPro" id="IPR001965">
    <property type="entry name" value="Znf_PHD"/>
</dbReference>
<dbReference type="PROSITE" id="PS01359">
    <property type="entry name" value="ZF_PHD_1"/>
    <property type="match status" value="1"/>
</dbReference>
<evidence type="ECO:0000256" key="2">
    <source>
        <dbReference type="ARBA" id="ARBA00022771"/>
    </source>
</evidence>
<keyword evidence="2 4" id="KW-0863">Zinc-finger</keyword>
<accession>A0A0N4U1Y1</accession>
<dbReference type="EMBL" id="UYYG01001151">
    <property type="protein sequence ID" value="VDN55033.1"/>
    <property type="molecule type" value="Genomic_DNA"/>
</dbReference>
<dbReference type="InterPro" id="IPR019787">
    <property type="entry name" value="Znf_PHD-finger"/>
</dbReference>
<evidence type="ECO:0000256" key="1">
    <source>
        <dbReference type="ARBA" id="ARBA00022723"/>
    </source>
</evidence>
<dbReference type="Gene3D" id="3.30.40.10">
    <property type="entry name" value="Zinc/RING finger domain, C3HC4 (zinc finger)"/>
    <property type="match status" value="2"/>
</dbReference>
<dbReference type="InterPro" id="IPR019786">
    <property type="entry name" value="Zinc_finger_PHD-type_CS"/>
</dbReference>
<keyword evidence="8" id="KW-1185">Reference proteome</keyword>
<dbReference type="GO" id="GO:0000122">
    <property type="term" value="P:negative regulation of transcription by RNA polymerase II"/>
    <property type="evidence" value="ECO:0007669"/>
    <property type="project" value="TreeGrafter"/>
</dbReference>
<dbReference type="OrthoDB" id="1919692at2759"/>
<dbReference type="AlphaFoldDB" id="A0A0N4U1Y1"/>
<dbReference type="PANTHER" id="PTHR46309:SF1">
    <property type="entry name" value="PHD FINGER PROTEIN 12"/>
    <property type="match status" value="1"/>
</dbReference>
<dbReference type="PROSITE" id="PS50016">
    <property type="entry name" value="ZF_PHD_2"/>
    <property type="match status" value="1"/>
</dbReference>
<dbReference type="Proteomes" id="UP000274756">
    <property type="component" value="Unassembled WGS sequence"/>
</dbReference>
<dbReference type="CDD" id="cd15534">
    <property type="entry name" value="PHD2_PHF12_Rco1"/>
    <property type="match status" value="1"/>
</dbReference>
<evidence type="ECO:0000256" key="3">
    <source>
        <dbReference type="ARBA" id="ARBA00022833"/>
    </source>
</evidence>
<dbReference type="Proteomes" id="UP000038040">
    <property type="component" value="Unplaced"/>
</dbReference>
<feature type="domain" description="PHD-type" evidence="5">
    <location>
        <begin position="41"/>
        <end position="90"/>
    </location>
</feature>
<evidence type="ECO:0000313" key="7">
    <source>
        <dbReference type="Proteomes" id="UP000038040"/>
    </source>
</evidence>